<gene>
    <name evidence="6" type="ORF">JNB61_13075</name>
</gene>
<dbReference type="PROSITE" id="PS01081">
    <property type="entry name" value="HTH_TETR_1"/>
    <property type="match status" value="1"/>
</dbReference>
<dbReference type="SUPFAM" id="SSF46689">
    <property type="entry name" value="Homeodomain-like"/>
    <property type="match status" value="1"/>
</dbReference>
<dbReference type="InterPro" id="IPR009057">
    <property type="entry name" value="Homeodomain-like_sf"/>
</dbReference>
<dbReference type="RefSeq" id="WP_220339902.1">
    <property type="nucleotide sequence ID" value="NZ_JAEUAX010000006.1"/>
</dbReference>
<dbReference type="InterPro" id="IPR001647">
    <property type="entry name" value="HTH_TetR"/>
</dbReference>
<dbReference type="EMBL" id="JAEUAX010000006">
    <property type="protein sequence ID" value="MBW9110707.1"/>
    <property type="molecule type" value="Genomic_DNA"/>
</dbReference>
<evidence type="ECO:0000313" key="6">
    <source>
        <dbReference type="EMBL" id="MBW9110707.1"/>
    </source>
</evidence>
<keyword evidence="1" id="KW-0805">Transcription regulation</keyword>
<dbReference type="InterPro" id="IPR036271">
    <property type="entry name" value="Tet_transcr_reg_TetR-rel_C_sf"/>
</dbReference>
<dbReference type="Proteomes" id="UP000777440">
    <property type="component" value="Unassembled WGS sequence"/>
</dbReference>
<dbReference type="InterPro" id="IPR023772">
    <property type="entry name" value="DNA-bd_HTH_TetR-type_CS"/>
</dbReference>
<organism evidence="6 7">
    <name type="scientific">Microbacterium ureisolvens</name>
    <dbReference type="NCBI Taxonomy" id="2781186"/>
    <lineage>
        <taxon>Bacteria</taxon>
        <taxon>Bacillati</taxon>
        <taxon>Actinomycetota</taxon>
        <taxon>Actinomycetes</taxon>
        <taxon>Micrococcales</taxon>
        <taxon>Microbacteriaceae</taxon>
        <taxon>Microbacterium</taxon>
    </lineage>
</organism>
<dbReference type="Gene3D" id="1.10.357.10">
    <property type="entry name" value="Tetracycline Repressor, domain 2"/>
    <property type="match status" value="1"/>
</dbReference>
<dbReference type="PANTHER" id="PTHR47506:SF1">
    <property type="entry name" value="HTH-TYPE TRANSCRIPTIONAL REGULATOR YJDC"/>
    <property type="match status" value="1"/>
</dbReference>
<keyword evidence="2 4" id="KW-0238">DNA-binding</keyword>
<dbReference type="PANTHER" id="PTHR47506">
    <property type="entry name" value="TRANSCRIPTIONAL REGULATORY PROTEIN"/>
    <property type="match status" value="1"/>
</dbReference>
<dbReference type="Pfam" id="PF00440">
    <property type="entry name" value="TetR_N"/>
    <property type="match status" value="1"/>
</dbReference>
<evidence type="ECO:0000259" key="5">
    <source>
        <dbReference type="PROSITE" id="PS50977"/>
    </source>
</evidence>
<evidence type="ECO:0000256" key="1">
    <source>
        <dbReference type="ARBA" id="ARBA00023015"/>
    </source>
</evidence>
<evidence type="ECO:0000256" key="2">
    <source>
        <dbReference type="ARBA" id="ARBA00023125"/>
    </source>
</evidence>
<comment type="caution">
    <text evidence="6">The sequence shown here is derived from an EMBL/GenBank/DDBJ whole genome shotgun (WGS) entry which is preliminary data.</text>
</comment>
<evidence type="ECO:0000313" key="7">
    <source>
        <dbReference type="Proteomes" id="UP000777440"/>
    </source>
</evidence>
<dbReference type="PRINTS" id="PR00455">
    <property type="entry name" value="HTHTETR"/>
</dbReference>
<name>A0ABS7HZ83_9MICO</name>
<dbReference type="Gene3D" id="1.10.10.60">
    <property type="entry name" value="Homeodomain-like"/>
    <property type="match status" value="1"/>
</dbReference>
<keyword evidence="3" id="KW-0804">Transcription</keyword>
<evidence type="ECO:0000256" key="4">
    <source>
        <dbReference type="PROSITE-ProRule" id="PRU00335"/>
    </source>
</evidence>
<evidence type="ECO:0000256" key="3">
    <source>
        <dbReference type="ARBA" id="ARBA00023163"/>
    </source>
</evidence>
<feature type="DNA-binding region" description="H-T-H motif" evidence="4">
    <location>
        <begin position="29"/>
        <end position="48"/>
    </location>
</feature>
<reference evidence="6 7" key="1">
    <citation type="journal article" date="2021" name="MBio">
        <title>Poor Competitiveness of Bradyrhizobium in Pigeon Pea Root Colonization in Indian Soils.</title>
        <authorList>
            <person name="Chalasani D."/>
            <person name="Basu A."/>
            <person name="Pullabhotla S.V.S.R.N."/>
            <person name="Jorrin B."/>
            <person name="Neal A.L."/>
            <person name="Poole P.S."/>
            <person name="Podile A.R."/>
            <person name="Tkacz A."/>
        </authorList>
    </citation>
    <scope>NUCLEOTIDE SEQUENCE [LARGE SCALE GENOMIC DNA]</scope>
    <source>
        <strain evidence="6 7">HU12</strain>
    </source>
</reference>
<proteinExistence type="predicted"/>
<protein>
    <submittedName>
        <fullName evidence="6">TetR/AcrR family transcriptional regulator</fullName>
    </submittedName>
</protein>
<sequence>MPRSRSFDEDELLDAAIELFWAGGYRASSLVDLSAATGVANGSLYQAWGSKWALFLAAFRRYCDRRVVLVEDALSGERDPERMLRQLFDAIVDDCRSRPDRRGCLLVNTVSELGTDPDVAEIARSTTAAMEAGVARELARLTGQSPDAAEVADAAAHAIALSQALIQLDRVGRPEAEVRAIARHGASTLAQSLRAA</sequence>
<dbReference type="SUPFAM" id="SSF48498">
    <property type="entry name" value="Tetracyclin repressor-like, C-terminal domain"/>
    <property type="match status" value="1"/>
</dbReference>
<dbReference type="PROSITE" id="PS50977">
    <property type="entry name" value="HTH_TETR_2"/>
    <property type="match status" value="1"/>
</dbReference>
<feature type="domain" description="HTH tetR-type" evidence="5">
    <location>
        <begin position="6"/>
        <end position="66"/>
    </location>
</feature>
<keyword evidence="7" id="KW-1185">Reference proteome</keyword>
<accession>A0ABS7HZ83</accession>